<dbReference type="GO" id="GO:0008168">
    <property type="term" value="F:methyltransferase activity"/>
    <property type="evidence" value="ECO:0007669"/>
    <property type="project" value="UniProtKB-UniRule"/>
</dbReference>
<evidence type="ECO:0000313" key="7">
    <source>
        <dbReference type="EMBL" id="ORJ60834.1"/>
    </source>
</evidence>
<evidence type="ECO:0000256" key="2">
    <source>
        <dbReference type="ARBA" id="ARBA00008138"/>
    </source>
</evidence>
<dbReference type="InterPro" id="IPR029063">
    <property type="entry name" value="SAM-dependent_MTases_sf"/>
</dbReference>
<evidence type="ECO:0000256" key="3">
    <source>
        <dbReference type="ARBA" id="ARBA00022603"/>
    </source>
</evidence>
<comment type="similarity">
    <text evidence="2 6">Belongs to the UPF0677 family.</text>
</comment>
<evidence type="ECO:0000256" key="1">
    <source>
        <dbReference type="ARBA" id="ARBA00003907"/>
    </source>
</evidence>
<dbReference type="GO" id="GO:0032259">
    <property type="term" value="P:methylation"/>
    <property type="evidence" value="ECO:0007669"/>
    <property type="project" value="UniProtKB-KW"/>
</dbReference>
<name>A0A1X0Y718_MYCSI</name>
<evidence type="ECO:0000256" key="6">
    <source>
        <dbReference type="RuleBase" id="RU362030"/>
    </source>
</evidence>
<evidence type="ECO:0000313" key="8">
    <source>
        <dbReference type="Proteomes" id="UP000193040"/>
    </source>
</evidence>
<dbReference type="STRING" id="1784.VC42_18990"/>
<sequence>MTSTSSIRYDGDSWDLASSVGVTATMVAAARAIATRAERPLISDPFAEPLVKAVGVDLLSRLASGELDPAELNDVHDGSAGSAGAMSRMADNMAVRTKFFDEFFIDATEAGIRQVVILASGLDSRAYRLAWPAGTVVYEVDQPQVIEFKTRALRDLGVEPTADRRVVAIDLRDDWPTALRMAGFDPSQPAAWSAEGLLGYLPPEAQDRLLDTITALSAPGSRVATESVPNPEPGEEDRLRERMQSIAERWRAHGFDLDMAGLVYLGDRNEVVPYLTERGWALNSSNIQELFAENGFAPIEDDDMRMGEMLYTSGILQKKAK</sequence>
<accession>A0A1X0Y718</accession>
<keyword evidence="4 7" id="KW-0808">Transferase</keyword>
<dbReference type="PANTHER" id="PTHR43619:SF2">
    <property type="entry name" value="S-ADENOSYL-L-METHIONINE-DEPENDENT METHYLTRANSFERASES SUPERFAMILY PROTEIN"/>
    <property type="match status" value="1"/>
</dbReference>
<organism evidence="7 8">
    <name type="scientific">Mycobacterium simiae</name>
    <name type="common">Mycobacterium habana</name>
    <dbReference type="NCBI Taxonomy" id="1784"/>
    <lineage>
        <taxon>Bacteria</taxon>
        <taxon>Bacillati</taxon>
        <taxon>Actinomycetota</taxon>
        <taxon>Actinomycetes</taxon>
        <taxon>Mycobacteriales</taxon>
        <taxon>Mycobacteriaceae</taxon>
        <taxon>Mycobacterium</taxon>
        <taxon>Mycobacterium simiae complex</taxon>
    </lineage>
</organism>
<comment type="function">
    <text evidence="1 6">Exhibits S-adenosyl-L-methionine-dependent methyltransferase activity.</text>
</comment>
<dbReference type="EMBL" id="MZZM01000016">
    <property type="protein sequence ID" value="ORJ60834.1"/>
    <property type="molecule type" value="Genomic_DNA"/>
</dbReference>
<dbReference type="NCBIfam" id="TIGR00027">
    <property type="entry name" value="mthyl_TIGR00027"/>
    <property type="match status" value="1"/>
</dbReference>
<dbReference type="EC" id="2.1.1.-" evidence="6"/>
<keyword evidence="5 6" id="KW-0949">S-adenosyl-L-methionine</keyword>
<dbReference type="Proteomes" id="UP000193040">
    <property type="component" value="Unassembled WGS sequence"/>
</dbReference>
<evidence type="ECO:0000256" key="4">
    <source>
        <dbReference type="ARBA" id="ARBA00022679"/>
    </source>
</evidence>
<dbReference type="PANTHER" id="PTHR43619">
    <property type="entry name" value="S-ADENOSYL-L-METHIONINE-DEPENDENT METHYLTRANSFERASE YKTD-RELATED"/>
    <property type="match status" value="1"/>
</dbReference>
<dbReference type="InterPro" id="IPR007213">
    <property type="entry name" value="Ppm1/Ppm2/Tcmp"/>
</dbReference>
<dbReference type="InterPro" id="IPR011610">
    <property type="entry name" value="SAM_mthyl_Trfase_ML2640-like"/>
</dbReference>
<keyword evidence="3 6" id="KW-0489">Methyltransferase</keyword>
<reference evidence="7 8" key="1">
    <citation type="submission" date="2017-03" db="EMBL/GenBank/DDBJ databases">
        <title>Genomic insights into Mycobacterium simiae human colonization.</title>
        <authorList>
            <person name="Steffani J.L."/>
            <person name="Brunck M.E."/>
            <person name="Cruz E."/>
            <person name="Montiel R."/>
            <person name="Barona F."/>
        </authorList>
    </citation>
    <scope>NUCLEOTIDE SEQUENCE [LARGE SCALE GENOMIC DNA]</scope>
    <source>
        <strain evidence="7 8">MsiGto</strain>
    </source>
</reference>
<dbReference type="SUPFAM" id="SSF53335">
    <property type="entry name" value="S-adenosyl-L-methionine-dependent methyltransferases"/>
    <property type="match status" value="1"/>
</dbReference>
<evidence type="ECO:0000256" key="5">
    <source>
        <dbReference type="ARBA" id="ARBA00022691"/>
    </source>
</evidence>
<proteinExistence type="inferred from homology"/>
<dbReference type="AlphaFoldDB" id="A0A1X0Y718"/>
<gene>
    <name evidence="7" type="ORF">B5M45_11190</name>
</gene>
<protein>
    <recommendedName>
        <fullName evidence="6">S-adenosyl-L-methionine-dependent methyltransferase</fullName>
        <ecNumber evidence="6">2.1.1.-</ecNumber>
    </recommendedName>
</protein>
<dbReference type="Pfam" id="PF04072">
    <property type="entry name" value="LCM"/>
    <property type="match status" value="1"/>
</dbReference>
<keyword evidence="8" id="KW-1185">Reference proteome</keyword>
<dbReference type="RefSeq" id="WP_084949882.1">
    <property type="nucleotide sequence ID" value="NZ_MZZM01000016.1"/>
</dbReference>
<dbReference type="Gene3D" id="3.40.50.150">
    <property type="entry name" value="Vaccinia Virus protein VP39"/>
    <property type="match status" value="1"/>
</dbReference>
<comment type="caution">
    <text evidence="7">The sequence shown here is derived from an EMBL/GenBank/DDBJ whole genome shotgun (WGS) entry which is preliminary data.</text>
</comment>
<dbReference type="FunFam" id="3.40.50.150:FF:000152">
    <property type="entry name" value="S-adenosyl-L-methionine-dependent methyltransferase"/>
    <property type="match status" value="1"/>
</dbReference>